<organism evidence="2 3">
    <name type="scientific">Gordonia desulfuricans</name>
    <dbReference type="NCBI Taxonomy" id="89051"/>
    <lineage>
        <taxon>Bacteria</taxon>
        <taxon>Bacillati</taxon>
        <taxon>Actinomycetota</taxon>
        <taxon>Actinomycetes</taxon>
        <taxon>Mycobacteriales</taxon>
        <taxon>Gordoniaceae</taxon>
        <taxon>Gordonia</taxon>
    </lineage>
</organism>
<proteinExistence type="predicted"/>
<comment type="caution">
    <text evidence="2">The sequence shown here is derived from an EMBL/GenBank/DDBJ whole genome shotgun (WGS) entry which is preliminary data.</text>
</comment>
<evidence type="ECO:0000313" key="2">
    <source>
        <dbReference type="EMBL" id="NDK91563.1"/>
    </source>
</evidence>
<sequence length="63" mass="6944">MTRSTPPAGPAEYESELDRRIRLLESEGTEESVLDDLPIRDLVCAVVGLAVIVVAMVAWGYPW</sequence>
<keyword evidence="3" id="KW-1185">Reference proteome</keyword>
<gene>
    <name evidence="2" type="ORF">GYA93_18560</name>
</gene>
<reference evidence="2 3" key="1">
    <citation type="submission" date="2020-01" db="EMBL/GenBank/DDBJ databases">
        <title>Investigation of new actinobacteria for the biodesulphurisation of diesel fuel.</title>
        <authorList>
            <person name="Athi Narayanan S.M."/>
        </authorList>
    </citation>
    <scope>NUCLEOTIDE SEQUENCE [LARGE SCALE GENOMIC DNA]</scope>
    <source>
        <strain evidence="2 3">213E</strain>
    </source>
</reference>
<dbReference type="AlphaFoldDB" id="A0A7K3LTI4"/>
<dbReference type="RefSeq" id="WP_020790300.1">
    <property type="nucleotide sequence ID" value="NZ_JAADZU010000073.1"/>
</dbReference>
<keyword evidence="1" id="KW-1133">Transmembrane helix</keyword>
<evidence type="ECO:0000313" key="3">
    <source>
        <dbReference type="Proteomes" id="UP000466307"/>
    </source>
</evidence>
<dbReference type="EMBL" id="JAADZU010000073">
    <property type="protein sequence ID" value="NDK91563.1"/>
    <property type="molecule type" value="Genomic_DNA"/>
</dbReference>
<dbReference type="Proteomes" id="UP000466307">
    <property type="component" value="Unassembled WGS sequence"/>
</dbReference>
<evidence type="ECO:0000256" key="1">
    <source>
        <dbReference type="SAM" id="Phobius"/>
    </source>
</evidence>
<name>A0A7K3LTI4_9ACTN</name>
<keyword evidence="1" id="KW-0812">Transmembrane</keyword>
<accession>A0A7K3LTI4</accession>
<keyword evidence="1" id="KW-0472">Membrane</keyword>
<feature type="transmembrane region" description="Helical" evidence="1">
    <location>
        <begin position="42"/>
        <end position="61"/>
    </location>
</feature>
<protein>
    <submittedName>
        <fullName evidence="2">Uncharacterized protein</fullName>
    </submittedName>
</protein>